<organism evidence="1 2">
    <name type="scientific">Triparma verrucosa</name>
    <dbReference type="NCBI Taxonomy" id="1606542"/>
    <lineage>
        <taxon>Eukaryota</taxon>
        <taxon>Sar</taxon>
        <taxon>Stramenopiles</taxon>
        <taxon>Ochrophyta</taxon>
        <taxon>Bolidophyceae</taxon>
        <taxon>Parmales</taxon>
        <taxon>Triparmaceae</taxon>
        <taxon>Triparma</taxon>
    </lineage>
</organism>
<name>A0A9W7BVK5_9STRA</name>
<reference evidence="2" key="1">
    <citation type="journal article" date="2023" name="Commun. Biol.">
        <title>Genome analysis of Parmales, the sister group of diatoms, reveals the evolutionary specialization of diatoms from phago-mixotrophs to photoautotrophs.</title>
        <authorList>
            <person name="Ban H."/>
            <person name="Sato S."/>
            <person name="Yoshikawa S."/>
            <person name="Yamada K."/>
            <person name="Nakamura Y."/>
            <person name="Ichinomiya M."/>
            <person name="Sato N."/>
            <person name="Blanc-Mathieu R."/>
            <person name="Endo H."/>
            <person name="Kuwata A."/>
            <person name="Ogata H."/>
        </authorList>
    </citation>
    <scope>NUCLEOTIDE SEQUENCE [LARGE SCALE GENOMIC DNA]</scope>
    <source>
        <strain evidence="2">NIES 3699</strain>
    </source>
</reference>
<dbReference type="Proteomes" id="UP001165160">
    <property type="component" value="Unassembled WGS sequence"/>
</dbReference>
<proteinExistence type="predicted"/>
<evidence type="ECO:0000313" key="1">
    <source>
        <dbReference type="EMBL" id="GMH98291.1"/>
    </source>
</evidence>
<dbReference type="EMBL" id="BRXX01000214">
    <property type="protein sequence ID" value="GMH98291.1"/>
    <property type="molecule type" value="Genomic_DNA"/>
</dbReference>
<protein>
    <submittedName>
        <fullName evidence="1">Uncharacterized protein</fullName>
    </submittedName>
</protein>
<sequence>MTATMTATSGPVSPRRSILVKAMTMTALTFTAPSPSRAADLESSTRELNTALEQLNKVPNLISEQKWDAIRALLTQPPLKDLWAKNTPFTKSYASLVSDELSALESGEDLLSHLRYLDMSAYNNVFNPIATEGTAGATKELVRSYYEDPTNEYKASVQALKELIALSE</sequence>
<keyword evidence="2" id="KW-1185">Reference proteome</keyword>
<evidence type="ECO:0000313" key="2">
    <source>
        <dbReference type="Proteomes" id="UP001165160"/>
    </source>
</evidence>
<accession>A0A9W7BVK5</accession>
<comment type="caution">
    <text evidence="1">The sequence shown here is derived from an EMBL/GenBank/DDBJ whole genome shotgun (WGS) entry which is preliminary data.</text>
</comment>
<dbReference type="AlphaFoldDB" id="A0A9W7BVK5"/>
<gene>
    <name evidence="1" type="ORF">TrVE_jg6142</name>
</gene>